<dbReference type="InterPro" id="IPR036866">
    <property type="entry name" value="RibonucZ/Hydroxyglut_hydro"/>
</dbReference>
<evidence type="ECO:0000256" key="3">
    <source>
        <dbReference type="ARBA" id="ARBA00022723"/>
    </source>
</evidence>
<gene>
    <name evidence="7" type="ORF">Ato02nite_042180</name>
</gene>
<proteinExistence type="inferred from homology"/>
<evidence type="ECO:0000256" key="4">
    <source>
        <dbReference type="ARBA" id="ARBA00022801"/>
    </source>
</evidence>
<dbReference type="PANTHER" id="PTHR42978">
    <property type="entry name" value="QUORUM-QUENCHING LACTONASE YTNP-RELATED-RELATED"/>
    <property type="match status" value="1"/>
</dbReference>
<evidence type="ECO:0000313" key="7">
    <source>
        <dbReference type="EMBL" id="GIM92425.1"/>
    </source>
</evidence>
<dbReference type="Pfam" id="PF00753">
    <property type="entry name" value="Lactamase_B"/>
    <property type="match status" value="1"/>
</dbReference>
<keyword evidence="5" id="KW-0862">Zinc</keyword>
<organism evidence="7 8">
    <name type="scientific">Paractinoplanes toevensis</name>
    <dbReference type="NCBI Taxonomy" id="571911"/>
    <lineage>
        <taxon>Bacteria</taxon>
        <taxon>Bacillati</taxon>
        <taxon>Actinomycetota</taxon>
        <taxon>Actinomycetes</taxon>
        <taxon>Micromonosporales</taxon>
        <taxon>Micromonosporaceae</taxon>
        <taxon>Paractinoplanes</taxon>
    </lineage>
</organism>
<comment type="caution">
    <text evidence="7">The sequence shown here is derived from an EMBL/GenBank/DDBJ whole genome shotgun (WGS) entry which is preliminary data.</text>
</comment>
<evidence type="ECO:0000256" key="5">
    <source>
        <dbReference type="ARBA" id="ARBA00022833"/>
    </source>
</evidence>
<dbReference type="Proteomes" id="UP000677082">
    <property type="component" value="Unassembled WGS sequence"/>
</dbReference>
<feature type="domain" description="Metallo-beta-lactamase" evidence="6">
    <location>
        <begin position="43"/>
        <end position="244"/>
    </location>
</feature>
<keyword evidence="3" id="KW-0479">Metal-binding</keyword>
<name>A0A919TDH9_9ACTN</name>
<dbReference type="InterPro" id="IPR001279">
    <property type="entry name" value="Metallo-B-lactamas"/>
</dbReference>
<dbReference type="Gene3D" id="3.60.15.10">
    <property type="entry name" value="Ribonuclease Z/Hydroxyacylglutathione hydrolase-like"/>
    <property type="match status" value="1"/>
</dbReference>
<protein>
    <submittedName>
        <fullName evidence="7">MBL fold metallo-hydrolase</fullName>
    </submittedName>
</protein>
<evidence type="ECO:0000313" key="8">
    <source>
        <dbReference type="Proteomes" id="UP000677082"/>
    </source>
</evidence>
<comment type="similarity">
    <text evidence="2">Belongs to the metallo-beta-lactamase superfamily.</text>
</comment>
<keyword evidence="8" id="KW-1185">Reference proteome</keyword>
<sequence>MLARGTTPGVSTVYALQYGRRAGVRGEHFLGWDSSSGEPHEIAYYAWLVLSADRTILVDAGMDPDREPPLKGWSFRTSVPALLADVGISPAGIDTLVLTHLHYDHAGGVRSFPAARVFVQAAELAYWAGPAARRNAREAWLLDHQDLRHVVALIEGGRAVAFAGDGEVAPGVSAVLVGGHTAGMQIVAVRTATGPLVLASDALHFFENLETDRPGTVLHSMPEVYLAFDRARELARGGPIVPGHDPSVPDRWGFRSRSGLPAGVTRLA</sequence>
<keyword evidence="4" id="KW-0378">Hydrolase</keyword>
<dbReference type="InterPro" id="IPR051013">
    <property type="entry name" value="MBL_superfamily_lactonases"/>
</dbReference>
<dbReference type="CDD" id="cd07729">
    <property type="entry name" value="AHL_lactonase_MBL-fold"/>
    <property type="match status" value="1"/>
</dbReference>
<comment type="cofactor">
    <cofactor evidence="1">
        <name>Zn(2+)</name>
        <dbReference type="ChEBI" id="CHEBI:29105"/>
    </cofactor>
</comment>
<dbReference type="AlphaFoldDB" id="A0A919TDH9"/>
<evidence type="ECO:0000256" key="1">
    <source>
        <dbReference type="ARBA" id="ARBA00001947"/>
    </source>
</evidence>
<dbReference type="PANTHER" id="PTHR42978:SF7">
    <property type="entry name" value="METALLO-HYDROLASE RV2300C-RELATED"/>
    <property type="match status" value="1"/>
</dbReference>
<dbReference type="EMBL" id="BOQN01000055">
    <property type="protein sequence ID" value="GIM92425.1"/>
    <property type="molecule type" value="Genomic_DNA"/>
</dbReference>
<dbReference type="GO" id="GO:0046872">
    <property type="term" value="F:metal ion binding"/>
    <property type="evidence" value="ECO:0007669"/>
    <property type="project" value="UniProtKB-KW"/>
</dbReference>
<dbReference type="SUPFAM" id="SSF56281">
    <property type="entry name" value="Metallo-hydrolase/oxidoreductase"/>
    <property type="match status" value="1"/>
</dbReference>
<dbReference type="GO" id="GO:0016787">
    <property type="term" value="F:hydrolase activity"/>
    <property type="evidence" value="ECO:0007669"/>
    <property type="project" value="UniProtKB-KW"/>
</dbReference>
<evidence type="ECO:0000256" key="2">
    <source>
        <dbReference type="ARBA" id="ARBA00007749"/>
    </source>
</evidence>
<accession>A0A919TDH9</accession>
<dbReference type="SMART" id="SM00849">
    <property type="entry name" value="Lactamase_B"/>
    <property type="match status" value="1"/>
</dbReference>
<evidence type="ECO:0000259" key="6">
    <source>
        <dbReference type="SMART" id="SM00849"/>
    </source>
</evidence>
<reference evidence="7 8" key="1">
    <citation type="submission" date="2021-03" db="EMBL/GenBank/DDBJ databases">
        <title>Whole genome shotgun sequence of Actinoplanes toevensis NBRC 105298.</title>
        <authorList>
            <person name="Komaki H."/>
            <person name="Tamura T."/>
        </authorList>
    </citation>
    <scope>NUCLEOTIDE SEQUENCE [LARGE SCALE GENOMIC DNA]</scope>
    <source>
        <strain evidence="7 8">NBRC 105298</strain>
    </source>
</reference>